<dbReference type="EMBL" id="BMXE01000005">
    <property type="protein sequence ID" value="GHB38299.1"/>
    <property type="molecule type" value="Genomic_DNA"/>
</dbReference>
<organism evidence="4 5">
    <name type="scientific">Pseudovibrio japonicus</name>
    <dbReference type="NCBI Taxonomy" id="366534"/>
    <lineage>
        <taxon>Bacteria</taxon>
        <taxon>Pseudomonadati</taxon>
        <taxon>Pseudomonadota</taxon>
        <taxon>Alphaproteobacteria</taxon>
        <taxon>Hyphomicrobiales</taxon>
        <taxon>Stappiaceae</taxon>
        <taxon>Pseudovibrio</taxon>
    </lineage>
</organism>
<feature type="chain" id="PRO_5046023262" description="Alkaline proteinase inhibitor/ Outer membrane lipoprotein Omp19 domain-containing protein" evidence="2">
    <location>
        <begin position="26"/>
        <end position="148"/>
    </location>
</feature>
<gene>
    <name evidence="4" type="ORF">GCM10007094_29610</name>
</gene>
<name>A0ABQ3EKC7_9HYPH</name>
<evidence type="ECO:0000259" key="3">
    <source>
        <dbReference type="Pfam" id="PF02974"/>
    </source>
</evidence>
<protein>
    <recommendedName>
        <fullName evidence="3">Alkaline proteinase inhibitor/ Outer membrane lipoprotein Omp19 domain-containing protein</fullName>
    </recommendedName>
</protein>
<keyword evidence="5" id="KW-1185">Reference proteome</keyword>
<keyword evidence="1 2" id="KW-0732">Signal</keyword>
<feature type="signal peptide" evidence="2">
    <location>
        <begin position="1"/>
        <end position="25"/>
    </location>
</feature>
<dbReference type="SUPFAM" id="SSF50882">
    <property type="entry name" value="beta-Barrel protease inhibitors"/>
    <property type="match status" value="1"/>
</dbReference>
<dbReference type="InterPro" id="IPR021140">
    <property type="entry name" value="Inh/Omp19"/>
</dbReference>
<reference evidence="5" key="1">
    <citation type="journal article" date="2019" name="Int. J. Syst. Evol. Microbiol.">
        <title>The Global Catalogue of Microorganisms (GCM) 10K type strain sequencing project: providing services to taxonomists for standard genome sequencing and annotation.</title>
        <authorList>
            <consortium name="The Broad Institute Genomics Platform"/>
            <consortium name="The Broad Institute Genome Sequencing Center for Infectious Disease"/>
            <person name="Wu L."/>
            <person name="Ma J."/>
        </authorList>
    </citation>
    <scope>NUCLEOTIDE SEQUENCE [LARGE SCALE GENOMIC DNA]</scope>
    <source>
        <strain evidence="5">KCTC 12861</strain>
    </source>
</reference>
<dbReference type="InterPro" id="IPR016085">
    <property type="entry name" value="Protease_inh_B-barrel_dom"/>
</dbReference>
<accession>A0ABQ3EKC7</accession>
<evidence type="ECO:0000313" key="5">
    <source>
        <dbReference type="Proteomes" id="UP000637980"/>
    </source>
</evidence>
<evidence type="ECO:0000313" key="4">
    <source>
        <dbReference type="EMBL" id="GHB38299.1"/>
    </source>
</evidence>
<sequence length="148" mass="15545">MHGILKKIVVAAGATFALVSLGVFSGHASAISGNWSISDVLSSKSCSAELGSEPAASGYGNSFEATNCHGLYAPIAKATAWQWSFDDGLSLLDPEGQVVLQFDIDELDGLTSFGPSSLFLIMQPVHEDSNVTDLSELIEKAIVVTAQR</sequence>
<proteinExistence type="predicted"/>
<evidence type="ECO:0000256" key="2">
    <source>
        <dbReference type="SAM" id="SignalP"/>
    </source>
</evidence>
<dbReference type="Gene3D" id="2.40.128.10">
    <property type="match status" value="1"/>
</dbReference>
<evidence type="ECO:0000256" key="1">
    <source>
        <dbReference type="ARBA" id="ARBA00022729"/>
    </source>
</evidence>
<dbReference type="Pfam" id="PF02974">
    <property type="entry name" value="Inh"/>
    <property type="match status" value="1"/>
</dbReference>
<dbReference type="Proteomes" id="UP000637980">
    <property type="component" value="Unassembled WGS sequence"/>
</dbReference>
<feature type="domain" description="Alkaline proteinase inhibitor/ Outer membrane lipoprotein Omp19" evidence="3">
    <location>
        <begin position="27"/>
        <end position="103"/>
    </location>
</feature>
<comment type="caution">
    <text evidence="4">The sequence shown here is derived from an EMBL/GenBank/DDBJ whole genome shotgun (WGS) entry which is preliminary data.</text>
</comment>